<protein>
    <submittedName>
        <fullName evidence="1">Disulfide bond formation protein B</fullName>
    </submittedName>
</protein>
<name>A0ACD4NSF2_9HYPH</name>
<sequence length="183" mass="18602">MSRSSLGLGGGAAPARSNRSVGVAAVLVLGLAATVGTALLFQHVGGYIPCALCLQQRTPYYVALPVALLALVLALAKVGPAALPRILFAVVGLLMLWGMSLAIYHAGVEWQFWAGPTDCASVAGGDLMTGDLLGSIDAVRPPACDRAAGRFLGLSFAGWNVLASAFWALVALWGAARGGRAAG</sequence>
<keyword evidence="2" id="KW-1185">Reference proteome</keyword>
<evidence type="ECO:0000313" key="1">
    <source>
        <dbReference type="EMBL" id="WAJ29820.1"/>
    </source>
</evidence>
<dbReference type="EMBL" id="CP113520">
    <property type="protein sequence ID" value="WAJ29820.1"/>
    <property type="molecule type" value="Genomic_DNA"/>
</dbReference>
<dbReference type="Proteomes" id="UP001163223">
    <property type="component" value="Chromosome"/>
</dbReference>
<evidence type="ECO:0000313" key="2">
    <source>
        <dbReference type="Proteomes" id="UP001163223"/>
    </source>
</evidence>
<organism evidence="1 2">
    <name type="scientific">Antarcticirhabdus aurantiaca</name>
    <dbReference type="NCBI Taxonomy" id="2606717"/>
    <lineage>
        <taxon>Bacteria</taxon>
        <taxon>Pseudomonadati</taxon>
        <taxon>Pseudomonadota</taxon>
        <taxon>Alphaproteobacteria</taxon>
        <taxon>Hyphomicrobiales</taxon>
        <taxon>Aurantimonadaceae</taxon>
        <taxon>Antarcticirhabdus</taxon>
    </lineage>
</organism>
<proteinExistence type="predicted"/>
<accession>A0ACD4NSF2</accession>
<reference evidence="1" key="1">
    <citation type="submission" date="2022-11" db="EMBL/GenBank/DDBJ databases">
        <title>beta-Carotene-producing bacterium, Jeongeuplla avenae sp. nov., alleviates the salt stress of Arabidopsis seedlings.</title>
        <authorList>
            <person name="Jiang L."/>
            <person name="Lee J."/>
        </authorList>
    </citation>
    <scope>NUCLEOTIDE SEQUENCE</scope>
    <source>
        <strain evidence="1">DY_R2A_6</strain>
    </source>
</reference>
<gene>
    <name evidence="1" type="ORF">OXU80_06255</name>
</gene>